<keyword evidence="2" id="KW-1185">Reference proteome</keyword>
<dbReference type="EMBL" id="JXTB01000284">
    <property type="protein sequence ID" value="PON47954.1"/>
    <property type="molecule type" value="Genomic_DNA"/>
</dbReference>
<evidence type="ECO:0000313" key="2">
    <source>
        <dbReference type="Proteomes" id="UP000237105"/>
    </source>
</evidence>
<gene>
    <name evidence="1" type="ORF">PanWU01x14_240430</name>
</gene>
<accession>A0A2P5BGP4</accession>
<reference evidence="2" key="1">
    <citation type="submission" date="2016-06" db="EMBL/GenBank/DDBJ databases">
        <title>Parallel loss of symbiosis genes in relatives of nitrogen-fixing non-legume Parasponia.</title>
        <authorList>
            <person name="Van Velzen R."/>
            <person name="Holmer R."/>
            <person name="Bu F."/>
            <person name="Rutten L."/>
            <person name="Van Zeijl A."/>
            <person name="Liu W."/>
            <person name="Santuari L."/>
            <person name="Cao Q."/>
            <person name="Sharma T."/>
            <person name="Shen D."/>
            <person name="Roswanjaya Y."/>
            <person name="Wardhani T."/>
            <person name="Kalhor M.S."/>
            <person name="Jansen J."/>
            <person name="Van den Hoogen J."/>
            <person name="Gungor B."/>
            <person name="Hartog M."/>
            <person name="Hontelez J."/>
            <person name="Verver J."/>
            <person name="Yang W.-C."/>
            <person name="Schijlen E."/>
            <person name="Repin R."/>
            <person name="Schilthuizen M."/>
            <person name="Schranz E."/>
            <person name="Heidstra R."/>
            <person name="Miyata K."/>
            <person name="Fedorova E."/>
            <person name="Kohlen W."/>
            <person name="Bisseling T."/>
            <person name="Smit S."/>
            <person name="Geurts R."/>
        </authorList>
    </citation>
    <scope>NUCLEOTIDE SEQUENCE [LARGE SCALE GENOMIC DNA]</scope>
    <source>
        <strain evidence="2">cv. WU1-14</strain>
    </source>
</reference>
<dbReference type="AlphaFoldDB" id="A0A2P5BGP4"/>
<protein>
    <submittedName>
        <fullName evidence="1">Uncharacterized protein</fullName>
    </submittedName>
</protein>
<evidence type="ECO:0000313" key="1">
    <source>
        <dbReference type="EMBL" id="PON47954.1"/>
    </source>
</evidence>
<dbReference type="Proteomes" id="UP000237105">
    <property type="component" value="Unassembled WGS sequence"/>
</dbReference>
<sequence>MLGLNEAILSMTTNQHLIGFVRVRSDASRWMSDYPTHVLVDVRMDVRKSTHSNRCLIRSSQPDISKTEHPTYLEN</sequence>
<organism evidence="1 2">
    <name type="scientific">Parasponia andersonii</name>
    <name type="common">Sponia andersonii</name>
    <dbReference type="NCBI Taxonomy" id="3476"/>
    <lineage>
        <taxon>Eukaryota</taxon>
        <taxon>Viridiplantae</taxon>
        <taxon>Streptophyta</taxon>
        <taxon>Embryophyta</taxon>
        <taxon>Tracheophyta</taxon>
        <taxon>Spermatophyta</taxon>
        <taxon>Magnoliopsida</taxon>
        <taxon>eudicotyledons</taxon>
        <taxon>Gunneridae</taxon>
        <taxon>Pentapetalae</taxon>
        <taxon>rosids</taxon>
        <taxon>fabids</taxon>
        <taxon>Rosales</taxon>
        <taxon>Cannabaceae</taxon>
        <taxon>Parasponia</taxon>
    </lineage>
</organism>
<name>A0A2P5BGP4_PARAD</name>
<comment type="caution">
    <text evidence="1">The sequence shown here is derived from an EMBL/GenBank/DDBJ whole genome shotgun (WGS) entry which is preliminary data.</text>
</comment>
<proteinExistence type="predicted"/>